<evidence type="ECO:0000313" key="5">
    <source>
        <dbReference type="Proteomes" id="UP000256343"/>
    </source>
</evidence>
<reference evidence="2 5" key="2">
    <citation type="submission" date="2018-07" db="EMBL/GenBank/DDBJ databases">
        <title>Genomic Encyclopedia of Archaeal and Bacterial Type Strains, Phase II (KMG-II): from individual species to whole genera.</title>
        <authorList>
            <person name="Goeker M."/>
        </authorList>
    </citation>
    <scope>NUCLEOTIDE SEQUENCE [LARGE SCALE GENOMIC DNA]</scope>
    <source>
        <strain evidence="2 5">JA575</strain>
    </source>
</reference>
<dbReference type="InterPro" id="IPR036388">
    <property type="entry name" value="WH-like_DNA-bd_sf"/>
</dbReference>
<evidence type="ECO:0000313" key="3">
    <source>
        <dbReference type="EMBL" id="SSW90358.1"/>
    </source>
</evidence>
<dbReference type="SMART" id="SM00421">
    <property type="entry name" value="HTH_LUXR"/>
    <property type="match status" value="1"/>
</dbReference>
<keyword evidence="5" id="KW-1185">Reference proteome</keyword>
<dbReference type="Gene3D" id="1.10.10.10">
    <property type="entry name" value="Winged helix-like DNA-binding domain superfamily/Winged helix DNA-binding domain"/>
    <property type="match status" value="1"/>
</dbReference>
<dbReference type="AlphaFoldDB" id="A0A336JKX5"/>
<dbReference type="GO" id="GO:0003677">
    <property type="term" value="F:DNA binding"/>
    <property type="evidence" value="ECO:0007669"/>
    <property type="project" value="UniProtKB-KW"/>
</dbReference>
<keyword evidence="3" id="KW-0238">DNA-binding</keyword>
<dbReference type="OrthoDB" id="8138578at2"/>
<dbReference type="InterPro" id="IPR000792">
    <property type="entry name" value="Tscrpt_reg_LuxR_C"/>
</dbReference>
<organism evidence="3 4">
    <name type="scientific">Rhodopseudomonas pentothenatexigens</name>
    <dbReference type="NCBI Taxonomy" id="999699"/>
    <lineage>
        <taxon>Bacteria</taxon>
        <taxon>Pseudomonadati</taxon>
        <taxon>Pseudomonadota</taxon>
        <taxon>Alphaproteobacteria</taxon>
        <taxon>Hyphomicrobiales</taxon>
        <taxon>Nitrobacteraceae</taxon>
        <taxon>Rhodopseudomonas</taxon>
    </lineage>
</organism>
<dbReference type="InterPro" id="IPR016032">
    <property type="entry name" value="Sig_transdc_resp-reg_C-effctor"/>
</dbReference>
<evidence type="ECO:0000259" key="1">
    <source>
        <dbReference type="SMART" id="SM00421"/>
    </source>
</evidence>
<dbReference type="EMBL" id="UFQQ01000006">
    <property type="protein sequence ID" value="SSW90358.1"/>
    <property type="molecule type" value="Genomic_DNA"/>
</dbReference>
<protein>
    <submittedName>
        <fullName evidence="3">DNA-binding CsgD family transcriptional regulator</fullName>
    </submittedName>
</protein>
<evidence type="ECO:0000313" key="4">
    <source>
        <dbReference type="Proteomes" id="UP000252631"/>
    </source>
</evidence>
<evidence type="ECO:0000313" key="2">
    <source>
        <dbReference type="EMBL" id="RED37858.1"/>
    </source>
</evidence>
<dbReference type="EMBL" id="QRDT01000006">
    <property type="protein sequence ID" value="RED37858.1"/>
    <property type="molecule type" value="Genomic_DNA"/>
</dbReference>
<dbReference type="Proteomes" id="UP000252631">
    <property type="component" value="Unassembled WGS sequence"/>
</dbReference>
<dbReference type="GO" id="GO:0006355">
    <property type="term" value="P:regulation of DNA-templated transcription"/>
    <property type="evidence" value="ECO:0007669"/>
    <property type="project" value="InterPro"/>
</dbReference>
<accession>A0A336JKX5</accession>
<sequence>MLDGDGRCVRISPGAATLMADERLLTVRLSRLRRSATSTAVAECPASGSLADIDHDLQPCIGCITRRQAGDPRHRHCAISISGPHQLSIQLQLTAIPPDQQELLAAAALLVIRPQNLEHNAELLPDIAVLLTAAERDVAAELLGGRRPAEIATARRVAVGTVRSQIKRIYAKSGVSGLAEFIAKARR</sequence>
<dbReference type="Proteomes" id="UP000256343">
    <property type="component" value="Unassembled WGS sequence"/>
</dbReference>
<reference evidence="3 4" key="1">
    <citation type="submission" date="2017-08" db="EMBL/GenBank/DDBJ databases">
        <authorList>
            <person name="de Groot N.N."/>
        </authorList>
    </citation>
    <scope>NUCLEOTIDE SEQUENCE [LARGE SCALE GENOMIC DNA]</scope>
    <source>
        <strain evidence="3 4">JA575</strain>
    </source>
</reference>
<name>A0A336JKX5_9BRAD</name>
<dbReference type="SUPFAM" id="SSF46894">
    <property type="entry name" value="C-terminal effector domain of the bipartite response regulators"/>
    <property type="match status" value="1"/>
</dbReference>
<feature type="domain" description="HTH luxR-type" evidence="1">
    <location>
        <begin position="128"/>
        <end position="185"/>
    </location>
</feature>
<proteinExistence type="predicted"/>
<gene>
    <name evidence="2" type="ORF">BJ125_106183</name>
    <name evidence="3" type="ORF">SAMN05892882_106183</name>
</gene>